<keyword evidence="2" id="KW-1185">Reference proteome</keyword>
<evidence type="ECO:0000313" key="2">
    <source>
        <dbReference type="Proteomes" id="UP001082899"/>
    </source>
</evidence>
<gene>
    <name evidence="1" type="ORF">OVY01_10320</name>
</gene>
<sequence>MSAKKSKAGGTLAERRERVLDEITLERIKMREAVTELLVPVHRFEALRERAGGARHWLYPVAPVIALLAFRMRPRLCSLPSLLTRGWTVWRLWQRFH</sequence>
<name>A0ABT3ZNW0_9BURK</name>
<accession>A0ABT3ZNW0</accession>
<organism evidence="1 2">
    <name type="scientific">Robbsia betulipollinis</name>
    <dbReference type="NCBI Taxonomy" id="2981849"/>
    <lineage>
        <taxon>Bacteria</taxon>
        <taxon>Pseudomonadati</taxon>
        <taxon>Pseudomonadota</taxon>
        <taxon>Betaproteobacteria</taxon>
        <taxon>Burkholderiales</taxon>
        <taxon>Burkholderiaceae</taxon>
        <taxon>Robbsia</taxon>
    </lineage>
</organism>
<evidence type="ECO:0000313" key="1">
    <source>
        <dbReference type="EMBL" id="MCY0387620.1"/>
    </source>
</evidence>
<reference evidence="1" key="1">
    <citation type="submission" date="2022-11" db="EMBL/GenBank/DDBJ databases">
        <title>Robbsia betulipollinis sp. nov., isolated from pollen of birch (Betula pendula).</title>
        <authorList>
            <person name="Shi H."/>
            <person name="Ambika Manirajan B."/>
            <person name="Ratering S."/>
            <person name="Geissler-Plaum R."/>
            <person name="Schnell S."/>
        </authorList>
    </citation>
    <scope>NUCLEOTIDE SEQUENCE</scope>
    <source>
        <strain evidence="1">Bb-Pol-6</strain>
    </source>
</reference>
<proteinExistence type="predicted"/>
<dbReference type="RefSeq" id="WP_267847350.1">
    <property type="nucleotide sequence ID" value="NZ_JAPMXC010000001.1"/>
</dbReference>
<comment type="caution">
    <text evidence="1">The sequence shown here is derived from an EMBL/GenBank/DDBJ whole genome shotgun (WGS) entry which is preliminary data.</text>
</comment>
<protein>
    <submittedName>
        <fullName evidence="1">Uncharacterized protein</fullName>
    </submittedName>
</protein>
<dbReference type="Proteomes" id="UP001082899">
    <property type="component" value="Unassembled WGS sequence"/>
</dbReference>
<dbReference type="EMBL" id="JAPMXC010000001">
    <property type="protein sequence ID" value="MCY0387620.1"/>
    <property type="molecule type" value="Genomic_DNA"/>
</dbReference>